<accession>A0A3E5BAG3</accession>
<comment type="caution">
    <text evidence="1">The sequence shown here is derived from an EMBL/GenBank/DDBJ whole genome shotgun (WGS) entry which is preliminary data.</text>
</comment>
<organism evidence="1 2">
    <name type="scientific">Bacteroides oleiciplenus</name>
    <dbReference type="NCBI Taxonomy" id="626931"/>
    <lineage>
        <taxon>Bacteria</taxon>
        <taxon>Pseudomonadati</taxon>
        <taxon>Bacteroidota</taxon>
        <taxon>Bacteroidia</taxon>
        <taxon>Bacteroidales</taxon>
        <taxon>Bacteroidaceae</taxon>
        <taxon>Bacteroides</taxon>
    </lineage>
</organism>
<dbReference type="EMBL" id="QSUL01000008">
    <property type="protein sequence ID" value="RGN34591.1"/>
    <property type="molecule type" value="Genomic_DNA"/>
</dbReference>
<dbReference type="RefSeq" id="WP_117724466.1">
    <property type="nucleotide sequence ID" value="NZ_QSUL01000008.1"/>
</dbReference>
<proteinExistence type="predicted"/>
<evidence type="ECO:0000313" key="2">
    <source>
        <dbReference type="Proteomes" id="UP000260983"/>
    </source>
</evidence>
<dbReference type="AlphaFoldDB" id="A0A3E5BAG3"/>
<sequence length="346" mass="40056">MRRESVLTDSDKDSIEIVKFIFHIIIEDEQKPIYLKEVSLNLDQRKFFKDRLIAVAQGIRYIFPDKANSPTYNYCKEIIDDSTKFLKLSKKITALFKQHHKGNTTDGVFIVALVKIQNNPSFIFLLKIDNRLVYQYKINNDRATLRKITDTFVEDAKAIQKMALISLSDAYTWEALAFERNSDSIKQYFKAFLGVSEKDDIFELTKKSFGAATRWANQHSELLNETDVASNYRQRAINYLVSHTIFDSEEFINTVIFDENEERKARAIASFRVFLQELGIYGQTYRISQKALTKGNVKHTTMTAEGLTLTWTGDPARVNLTLPKERGEDGMYHILIRTNSIEEQQV</sequence>
<gene>
    <name evidence="1" type="ORF">DXB65_12750</name>
</gene>
<dbReference type="Pfam" id="PF04245">
    <property type="entry name" value="NA37"/>
    <property type="match status" value="1"/>
</dbReference>
<dbReference type="GO" id="GO:0009295">
    <property type="term" value="C:nucleoid"/>
    <property type="evidence" value="ECO:0007669"/>
    <property type="project" value="InterPro"/>
</dbReference>
<evidence type="ECO:0000313" key="1">
    <source>
        <dbReference type="EMBL" id="RGN34591.1"/>
    </source>
</evidence>
<reference evidence="1 2" key="1">
    <citation type="submission" date="2018-08" db="EMBL/GenBank/DDBJ databases">
        <title>A genome reference for cultivated species of the human gut microbiota.</title>
        <authorList>
            <person name="Zou Y."/>
            <person name="Xue W."/>
            <person name="Luo G."/>
        </authorList>
    </citation>
    <scope>NUCLEOTIDE SEQUENCE [LARGE SCALE GENOMIC DNA]</scope>
    <source>
        <strain evidence="1 2">OM05-15BH</strain>
    </source>
</reference>
<protein>
    <recommendedName>
        <fullName evidence="3">Nucleoid-associated protein</fullName>
    </recommendedName>
</protein>
<dbReference type="Proteomes" id="UP000260983">
    <property type="component" value="Unassembled WGS sequence"/>
</dbReference>
<evidence type="ECO:0008006" key="3">
    <source>
        <dbReference type="Google" id="ProtNLM"/>
    </source>
</evidence>
<name>A0A3E5BAG3_9BACE</name>
<dbReference type="InterPro" id="IPR007358">
    <property type="entry name" value="Nucleoid_associated_NdpA"/>
</dbReference>